<gene>
    <name evidence="2" type="ORF">FA15DRAFT_675803</name>
</gene>
<dbReference type="OrthoDB" id="194358at2759"/>
<dbReference type="InterPro" id="IPR036770">
    <property type="entry name" value="Ankyrin_rpt-contain_sf"/>
</dbReference>
<accession>A0A5C3KCX2</accession>
<feature type="repeat" description="ANK" evidence="1">
    <location>
        <begin position="67"/>
        <end position="100"/>
    </location>
</feature>
<keyword evidence="1" id="KW-0040">ANK repeat</keyword>
<dbReference type="EMBL" id="ML210463">
    <property type="protein sequence ID" value="TFK17784.1"/>
    <property type="molecule type" value="Genomic_DNA"/>
</dbReference>
<dbReference type="Proteomes" id="UP000307440">
    <property type="component" value="Unassembled WGS sequence"/>
</dbReference>
<name>A0A5C3KCX2_COPMA</name>
<dbReference type="AlphaFoldDB" id="A0A5C3KCX2"/>
<evidence type="ECO:0000313" key="2">
    <source>
        <dbReference type="EMBL" id="TFK17784.1"/>
    </source>
</evidence>
<organism evidence="2 3">
    <name type="scientific">Coprinopsis marcescibilis</name>
    <name type="common">Agaric fungus</name>
    <name type="synonym">Psathyrella marcescibilis</name>
    <dbReference type="NCBI Taxonomy" id="230819"/>
    <lineage>
        <taxon>Eukaryota</taxon>
        <taxon>Fungi</taxon>
        <taxon>Dikarya</taxon>
        <taxon>Basidiomycota</taxon>
        <taxon>Agaricomycotina</taxon>
        <taxon>Agaricomycetes</taxon>
        <taxon>Agaricomycetidae</taxon>
        <taxon>Agaricales</taxon>
        <taxon>Agaricineae</taxon>
        <taxon>Psathyrellaceae</taxon>
        <taxon>Coprinopsis</taxon>
    </lineage>
</organism>
<dbReference type="InterPro" id="IPR002110">
    <property type="entry name" value="Ankyrin_rpt"/>
</dbReference>
<dbReference type="SUPFAM" id="SSF48403">
    <property type="entry name" value="Ankyrin repeat"/>
    <property type="match status" value="1"/>
</dbReference>
<sequence length="139" mass="15717">MHTGRYGIRAGLRYTLAPRPWVWSQLQRKKHREDSSGTGTVRIERLTEIMRNLLGVEGTAYNCVDANGHIPLMMAAGRSRYDAVAELLELEGMKVDSRDNERMTALAHAISNDHLETLRNPTQGRLRLCRVYDLRGLGA</sequence>
<dbReference type="PROSITE" id="PS50088">
    <property type="entry name" value="ANK_REPEAT"/>
    <property type="match status" value="1"/>
</dbReference>
<reference evidence="2 3" key="1">
    <citation type="journal article" date="2019" name="Nat. Ecol. Evol.">
        <title>Megaphylogeny resolves global patterns of mushroom evolution.</title>
        <authorList>
            <person name="Varga T."/>
            <person name="Krizsan K."/>
            <person name="Foldi C."/>
            <person name="Dima B."/>
            <person name="Sanchez-Garcia M."/>
            <person name="Sanchez-Ramirez S."/>
            <person name="Szollosi G.J."/>
            <person name="Szarkandi J.G."/>
            <person name="Papp V."/>
            <person name="Albert L."/>
            <person name="Andreopoulos W."/>
            <person name="Angelini C."/>
            <person name="Antonin V."/>
            <person name="Barry K.W."/>
            <person name="Bougher N.L."/>
            <person name="Buchanan P."/>
            <person name="Buyck B."/>
            <person name="Bense V."/>
            <person name="Catcheside P."/>
            <person name="Chovatia M."/>
            <person name="Cooper J."/>
            <person name="Damon W."/>
            <person name="Desjardin D."/>
            <person name="Finy P."/>
            <person name="Geml J."/>
            <person name="Haridas S."/>
            <person name="Hughes K."/>
            <person name="Justo A."/>
            <person name="Karasinski D."/>
            <person name="Kautmanova I."/>
            <person name="Kiss B."/>
            <person name="Kocsube S."/>
            <person name="Kotiranta H."/>
            <person name="LaButti K.M."/>
            <person name="Lechner B.E."/>
            <person name="Liimatainen K."/>
            <person name="Lipzen A."/>
            <person name="Lukacs Z."/>
            <person name="Mihaltcheva S."/>
            <person name="Morgado L.N."/>
            <person name="Niskanen T."/>
            <person name="Noordeloos M.E."/>
            <person name="Ohm R.A."/>
            <person name="Ortiz-Santana B."/>
            <person name="Ovrebo C."/>
            <person name="Racz N."/>
            <person name="Riley R."/>
            <person name="Savchenko A."/>
            <person name="Shiryaev A."/>
            <person name="Soop K."/>
            <person name="Spirin V."/>
            <person name="Szebenyi C."/>
            <person name="Tomsovsky M."/>
            <person name="Tulloss R.E."/>
            <person name="Uehling J."/>
            <person name="Grigoriev I.V."/>
            <person name="Vagvolgyi C."/>
            <person name="Papp T."/>
            <person name="Martin F.M."/>
            <person name="Miettinen O."/>
            <person name="Hibbett D.S."/>
            <person name="Nagy L.G."/>
        </authorList>
    </citation>
    <scope>NUCLEOTIDE SEQUENCE [LARGE SCALE GENOMIC DNA]</scope>
    <source>
        <strain evidence="2 3">CBS 121175</strain>
    </source>
</reference>
<evidence type="ECO:0000313" key="3">
    <source>
        <dbReference type="Proteomes" id="UP000307440"/>
    </source>
</evidence>
<proteinExistence type="predicted"/>
<dbReference type="Pfam" id="PF12796">
    <property type="entry name" value="Ank_2"/>
    <property type="match status" value="1"/>
</dbReference>
<protein>
    <submittedName>
        <fullName evidence="2">Uncharacterized protein</fullName>
    </submittedName>
</protein>
<dbReference type="Gene3D" id="1.25.40.20">
    <property type="entry name" value="Ankyrin repeat-containing domain"/>
    <property type="match status" value="1"/>
</dbReference>
<keyword evidence="3" id="KW-1185">Reference proteome</keyword>
<evidence type="ECO:0000256" key="1">
    <source>
        <dbReference type="PROSITE-ProRule" id="PRU00023"/>
    </source>
</evidence>